<reference evidence="2 3" key="1">
    <citation type="submission" date="2020-10" db="EMBL/GenBank/DDBJ databases">
        <title>The Coptis chinensis genome and diversification of protoberbering-type alkaloids.</title>
        <authorList>
            <person name="Wang B."/>
            <person name="Shu S."/>
            <person name="Song C."/>
            <person name="Liu Y."/>
        </authorList>
    </citation>
    <scope>NUCLEOTIDE SEQUENCE [LARGE SCALE GENOMIC DNA]</scope>
    <source>
        <strain evidence="2">HL-2020</strain>
        <tissue evidence="2">Leaf</tissue>
    </source>
</reference>
<feature type="region of interest" description="Disordered" evidence="1">
    <location>
        <begin position="45"/>
        <end position="65"/>
    </location>
</feature>
<keyword evidence="3" id="KW-1185">Reference proteome</keyword>
<dbReference type="AlphaFoldDB" id="A0A835LPM5"/>
<accession>A0A835LPM5</accession>
<name>A0A835LPM5_9MAGN</name>
<organism evidence="2 3">
    <name type="scientific">Coptis chinensis</name>
    <dbReference type="NCBI Taxonomy" id="261450"/>
    <lineage>
        <taxon>Eukaryota</taxon>
        <taxon>Viridiplantae</taxon>
        <taxon>Streptophyta</taxon>
        <taxon>Embryophyta</taxon>
        <taxon>Tracheophyta</taxon>
        <taxon>Spermatophyta</taxon>
        <taxon>Magnoliopsida</taxon>
        <taxon>Ranunculales</taxon>
        <taxon>Ranunculaceae</taxon>
        <taxon>Coptidoideae</taxon>
        <taxon>Coptis</taxon>
    </lineage>
</organism>
<gene>
    <name evidence="2" type="ORF">IFM89_033334</name>
</gene>
<protein>
    <submittedName>
        <fullName evidence="2">Uncharacterized protein</fullName>
    </submittedName>
</protein>
<comment type="caution">
    <text evidence="2">The sequence shown here is derived from an EMBL/GenBank/DDBJ whole genome shotgun (WGS) entry which is preliminary data.</text>
</comment>
<evidence type="ECO:0000256" key="1">
    <source>
        <dbReference type="SAM" id="MobiDB-lite"/>
    </source>
</evidence>
<dbReference type="Proteomes" id="UP000631114">
    <property type="component" value="Unassembled WGS sequence"/>
</dbReference>
<dbReference type="EMBL" id="JADFTS010000007">
    <property type="protein sequence ID" value="KAF9598989.1"/>
    <property type="molecule type" value="Genomic_DNA"/>
</dbReference>
<proteinExistence type="predicted"/>
<evidence type="ECO:0000313" key="2">
    <source>
        <dbReference type="EMBL" id="KAF9598989.1"/>
    </source>
</evidence>
<evidence type="ECO:0000313" key="3">
    <source>
        <dbReference type="Proteomes" id="UP000631114"/>
    </source>
</evidence>
<sequence>MPRPVATLKLERMGLVTKNEWVMCVKDKSFESRLKREKYYNPEGVAGPWSGGRGASSSGEFDGVGGRKAKSEIWIATNALPREL</sequence>